<evidence type="ECO:0000259" key="5">
    <source>
        <dbReference type="PROSITE" id="PS50931"/>
    </source>
</evidence>
<keyword evidence="4" id="KW-0804">Transcription</keyword>
<dbReference type="Pfam" id="PF00126">
    <property type="entry name" value="HTH_1"/>
    <property type="match status" value="1"/>
</dbReference>
<evidence type="ECO:0000256" key="1">
    <source>
        <dbReference type="ARBA" id="ARBA00009437"/>
    </source>
</evidence>
<dbReference type="PRINTS" id="PR00039">
    <property type="entry name" value="HTHLYSR"/>
</dbReference>
<dbReference type="Gene3D" id="1.10.10.10">
    <property type="entry name" value="Winged helix-like DNA-binding domain superfamily/Winged helix DNA-binding domain"/>
    <property type="match status" value="1"/>
</dbReference>
<proteinExistence type="inferred from homology"/>
<dbReference type="FunFam" id="1.10.10.10:FF:000001">
    <property type="entry name" value="LysR family transcriptional regulator"/>
    <property type="match status" value="1"/>
</dbReference>
<dbReference type="InterPro" id="IPR036388">
    <property type="entry name" value="WH-like_DNA-bd_sf"/>
</dbReference>
<dbReference type="EMBL" id="BKAJ01000013">
    <property type="protein sequence ID" value="GEP53636.1"/>
    <property type="molecule type" value="Genomic_DNA"/>
</dbReference>
<organism evidence="6 7">
    <name type="scientific">Reyranella soli</name>
    <dbReference type="NCBI Taxonomy" id="1230389"/>
    <lineage>
        <taxon>Bacteria</taxon>
        <taxon>Pseudomonadati</taxon>
        <taxon>Pseudomonadota</taxon>
        <taxon>Alphaproteobacteria</taxon>
        <taxon>Hyphomicrobiales</taxon>
        <taxon>Reyranellaceae</taxon>
        <taxon>Reyranella</taxon>
    </lineage>
</organism>
<name>A0A512N3S4_9HYPH</name>
<dbReference type="PROSITE" id="PS50931">
    <property type="entry name" value="HTH_LYSR"/>
    <property type="match status" value="1"/>
</dbReference>
<dbReference type="OrthoDB" id="5297263at2"/>
<dbReference type="PANTHER" id="PTHR30419">
    <property type="entry name" value="HTH-TYPE TRANSCRIPTIONAL REGULATOR YBHD"/>
    <property type="match status" value="1"/>
</dbReference>
<gene>
    <name evidence="6" type="ORF">RSO01_08020</name>
</gene>
<protein>
    <submittedName>
        <fullName evidence="6">Transcriptional regulator</fullName>
    </submittedName>
</protein>
<reference evidence="6 7" key="1">
    <citation type="submission" date="2019-07" db="EMBL/GenBank/DDBJ databases">
        <title>Whole genome shotgun sequence of Reyranella soli NBRC 108950.</title>
        <authorList>
            <person name="Hosoyama A."/>
            <person name="Uohara A."/>
            <person name="Ohji S."/>
            <person name="Ichikawa N."/>
        </authorList>
    </citation>
    <scope>NUCLEOTIDE SEQUENCE [LARGE SCALE GENOMIC DNA]</scope>
    <source>
        <strain evidence="6 7">NBRC 108950</strain>
    </source>
</reference>
<dbReference type="AlphaFoldDB" id="A0A512N3S4"/>
<dbReference type="RefSeq" id="WP_147146467.1">
    <property type="nucleotide sequence ID" value="NZ_BKAJ01000013.1"/>
</dbReference>
<dbReference type="GO" id="GO:0005829">
    <property type="term" value="C:cytosol"/>
    <property type="evidence" value="ECO:0007669"/>
    <property type="project" value="TreeGrafter"/>
</dbReference>
<evidence type="ECO:0000256" key="4">
    <source>
        <dbReference type="ARBA" id="ARBA00023163"/>
    </source>
</evidence>
<dbReference type="SUPFAM" id="SSF53850">
    <property type="entry name" value="Periplasmic binding protein-like II"/>
    <property type="match status" value="1"/>
</dbReference>
<keyword evidence="2" id="KW-0805">Transcription regulation</keyword>
<accession>A0A512N3S4</accession>
<dbReference type="Proteomes" id="UP000321058">
    <property type="component" value="Unassembled WGS sequence"/>
</dbReference>
<dbReference type="SUPFAM" id="SSF46785">
    <property type="entry name" value="Winged helix' DNA-binding domain"/>
    <property type="match status" value="1"/>
</dbReference>
<comment type="caution">
    <text evidence="6">The sequence shown here is derived from an EMBL/GenBank/DDBJ whole genome shotgun (WGS) entry which is preliminary data.</text>
</comment>
<feature type="domain" description="HTH lysR-type" evidence="5">
    <location>
        <begin position="1"/>
        <end position="58"/>
    </location>
</feature>
<dbReference type="InterPro" id="IPR005119">
    <property type="entry name" value="LysR_subst-bd"/>
</dbReference>
<sequence length="305" mass="33760">MTNAHLRYFTAVARHGSIREAAEELHVAQSALSRQIQKLEHELGVPLFQRHARGVELTSAGEIFLRHARSSLRQDERVRSELDALKGLRRGTINLQAIESLVPGVLPQVILKFSARYPGITFNVTIDRTDRILAAVREGRTDIGLAFYPTVEPELTSVFKMREPLVALMSPRHPLAKKAKVSLAEAIGYPIALPLKNSGSRMLIDLACKAAGIFMMPLLETNSIQLRVQFVHLNNGLTFHSRLSAADSLSTGNVIAVPIRDRIVNSATIEAITHSSRQLPLAAEEFLRFLQGEMQNLREPLSNAA</sequence>
<dbReference type="InterPro" id="IPR050950">
    <property type="entry name" value="HTH-type_LysR_regulators"/>
</dbReference>
<evidence type="ECO:0000256" key="3">
    <source>
        <dbReference type="ARBA" id="ARBA00023125"/>
    </source>
</evidence>
<evidence type="ECO:0000313" key="7">
    <source>
        <dbReference type="Proteomes" id="UP000321058"/>
    </source>
</evidence>
<dbReference type="InterPro" id="IPR000847">
    <property type="entry name" value="LysR_HTH_N"/>
</dbReference>
<dbReference type="InterPro" id="IPR036390">
    <property type="entry name" value="WH_DNA-bd_sf"/>
</dbReference>
<dbReference type="GO" id="GO:0003700">
    <property type="term" value="F:DNA-binding transcription factor activity"/>
    <property type="evidence" value="ECO:0007669"/>
    <property type="project" value="InterPro"/>
</dbReference>
<dbReference type="Gene3D" id="3.40.190.290">
    <property type="match status" value="1"/>
</dbReference>
<dbReference type="Pfam" id="PF03466">
    <property type="entry name" value="LysR_substrate"/>
    <property type="match status" value="1"/>
</dbReference>
<dbReference type="PANTHER" id="PTHR30419:SF8">
    <property type="entry name" value="NITROGEN ASSIMILATION TRANSCRIPTIONAL ACTIVATOR-RELATED"/>
    <property type="match status" value="1"/>
</dbReference>
<keyword evidence="7" id="KW-1185">Reference proteome</keyword>
<keyword evidence="3" id="KW-0238">DNA-binding</keyword>
<evidence type="ECO:0000313" key="6">
    <source>
        <dbReference type="EMBL" id="GEP53636.1"/>
    </source>
</evidence>
<dbReference type="GO" id="GO:0003677">
    <property type="term" value="F:DNA binding"/>
    <property type="evidence" value="ECO:0007669"/>
    <property type="project" value="UniProtKB-KW"/>
</dbReference>
<evidence type="ECO:0000256" key="2">
    <source>
        <dbReference type="ARBA" id="ARBA00023015"/>
    </source>
</evidence>
<comment type="similarity">
    <text evidence="1">Belongs to the LysR transcriptional regulatory family.</text>
</comment>